<evidence type="ECO:0000313" key="2">
    <source>
        <dbReference type="Proteomes" id="UP000006222"/>
    </source>
</evidence>
<evidence type="ECO:0000313" key="1">
    <source>
        <dbReference type="EMBL" id="EGF28445.1"/>
    </source>
</evidence>
<accession>F2APG4</accession>
<protein>
    <submittedName>
        <fullName evidence="1">Uncharacterized protein</fullName>
    </submittedName>
</protein>
<gene>
    <name evidence="1" type="ORF">RBWH47_03455</name>
</gene>
<dbReference type="AlphaFoldDB" id="F2APG4"/>
<reference evidence="1 2" key="1">
    <citation type="journal article" date="2013" name="Mar. Genomics">
        <title>Expression of sulfatases in Rhodopirellula baltica and the diversity of sulfatases in the genus Rhodopirellula.</title>
        <authorList>
            <person name="Wegner C.E."/>
            <person name="Richter-Heitmann T."/>
            <person name="Klindworth A."/>
            <person name="Klockow C."/>
            <person name="Richter M."/>
            <person name="Achstetter T."/>
            <person name="Glockner F.O."/>
            <person name="Harder J."/>
        </authorList>
    </citation>
    <scope>NUCLEOTIDE SEQUENCE [LARGE SCALE GENOMIC DNA]</scope>
    <source>
        <strain evidence="1 2">WH47</strain>
    </source>
</reference>
<comment type="caution">
    <text evidence="1">The sequence shown here is derived from an EMBL/GenBank/DDBJ whole genome shotgun (WGS) entry which is preliminary data.</text>
</comment>
<dbReference type="Proteomes" id="UP000006222">
    <property type="component" value="Unassembled WGS sequence"/>
</dbReference>
<proteinExistence type="predicted"/>
<organism evidence="1 2">
    <name type="scientific">Rhodopirellula baltica WH47</name>
    <dbReference type="NCBI Taxonomy" id="991778"/>
    <lineage>
        <taxon>Bacteria</taxon>
        <taxon>Pseudomonadati</taxon>
        <taxon>Planctomycetota</taxon>
        <taxon>Planctomycetia</taxon>
        <taxon>Pirellulales</taxon>
        <taxon>Pirellulaceae</taxon>
        <taxon>Rhodopirellula</taxon>
    </lineage>
</organism>
<name>F2APG4_RHOBT</name>
<sequence length="41" mass="4103">MEAGGHSATQGSKGICVASEALGSGTNIQLVWTLAATQSRL</sequence>
<dbReference type="EMBL" id="AFAR01000087">
    <property type="protein sequence ID" value="EGF28445.1"/>
    <property type="molecule type" value="Genomic_DNA"/>
</dbReference>